<name>A0AAJ0BIU1_9PEZI</name>
<evidence type="ECO:0000313" key="2">
    <source>
        <dbReference type="EMBL" id="KAK1758762.1"/>
    </source>
</evidence>
<proteinExistence type="predicted"/>
<comment type="caution">
    <text evidence="2">The sequence shown here is derived from an EMBL/GenBank/DDBJ whole genome shotgun (WGS) entry which is preliminary data.</text>
</comment>
<keyword evidence="3" id="KW-1185">Reference proteome</keyword>
<accession>A0AAJ0BIU1</accession>
<reference evidence="2" key="1">
    <citation type="submission" date="2023-06" db="EMBL/GenBank/DDBJ databases">
        <title>Genome-scale phylogeny and comparative genomics of the fungal order Sordariales.</title>
        <authorList>
            <consortium name="Lawrence Berkeley National Laboratory"/>
            <person name="Hensen N."/>
            <person name="Bonometti L."/>
            <person name="Westerberg I."/>
            <person name="Brannstrom I.O."/>
            <person name="Guillou S."/>
            <person name="Cros-Aarteil S."/>
            <person name="Calhoun S."/>
            <person name="Haridas S."/>
            <person name="Kuo A."/>
            <person name="Mondo S."/>
            <person name="Pangilinan J."/>
            <person name="Riley R."/>
            <person name="Labutti K."/>
            <person name="Andreopoulos B."/>
            <person name="Lipzen A."/>
            <person name="Chen C."/>
            <person name="Yanf M."/>
            <person name="Daum C."/>
            <person name="Ng V."/>
            <person name="Clum A."/>
            <person name="Steindorff A."/>
            <person name="Ohm R."/>
            <person name="Martin F."/>
            <person name="Silar P."/>
            <person name="Natvig D."/>
            <person name="Lalanne C."/>
            <person name="Gautier V."/>
            <person name="Ament-Velasquez S.L."/>
            <person name="Kruys A."/>
            <person name="Hutchinson M.I."/>
            <person name="Powell A.J."/>
            <person name="Barry K."/>
            <person name="Miller A.N."/>
            <person name="Grigoriev I.V."/>
            <person name="Debuchy R."/>
            <person name="Gladieux P."/>
            <person name="Thoren M.H."/>
            <person name="Johannesson H."/>
        </authorList>
    </citation>
    <scope>NUCLEOTIDE SEQUENCE</scope>
    <source>
        <strain evidence="2">PSN4</strain>
    </source>
</reference>
<feature type="region of interest" description="Disordered" evidence="1">
    <location>
        <begin position="20"/>
        <end position="40"/>
    </location>
</feature>
<evidence type="ECO:0000256" key="1">
    <source>
        <dbReference type="SAM" id="MobiDB-lite"/>
    </source>
</evidence>
<evidence type="ECO:0000313" key="3">
    <source>
        <dbReference type="Proteomes" id="UP001239445"/>
    </source>
</evidence>
<sequence length="62" mass="7004">MLIEVVDFTTNHIFLKPANDKERDLVRPPSNTQSGQQDLAAGPTFRHIYQLITSPTPTIGRR</sequence>
<dbReference type="Proteomes" id="UP001239445">
    <property type="component" value="Unassembled WGS sequence"/>
</dbReference>
<organism evidence="2 3">
    <name type="scientific">Echria macrotheca</name>
    <dbReference type="NCBI Taxonomy" id="438768"/>
    <lineage>
        <taxon>Eukaryota</taxon>
        <taxon>Fungi</taxon>
        <taxon>Dikarya</taxon>
        <taxon>Ascomycota</taxon>
        <taxon>Pezizomycotina</taxon>
        <taxon>Sordariomycetes</taxon>
        <taxon>Sordariomycetidae</taxon>
        <taxon>Sordariales</taxon>
        <taxon>Schizotheciaceae</taxon>
        <taxon>Echria</taxon>
    </lineage>
</organism>
<dbReference type="EMBL" id="MU839828">
    <property type="protein sequence ID" value="KAK1758762.1"/>
    <property type="molecule type" value="Genomic_DNA"/>
</dbReference>
<gene>
    <name evidence="2" type="ORF">QBC47DRAFT_397588</name>
</gene>
<dbReference type="AlphaFoldDB" id="A0AAJ0BIU1"/>
<protein>
    <submittedName>
        <fullName evidence="2">Uncharacterized protein</fullName>
    </submittedName>
</protein>